<evidence type="ECO:0000256" key="2">
    <source>
        <dbReference type="SAM" id="Phobius"/>
    </source>
</evidence>
<accession>A0A0D2XV81</accession>
<evidence type="ECO:0000313" key="4">
    <source>
        <dbReference type="Proteomes" id="UP000002489"/>
    </source>
</evidence>
<dbReference type="Proteomes" id="UP000002489">
    <property type="component" value="Unassembled WGS sequence"/>
</dbReference>
<name>A0A0D2XV81_FUSOF</name>
<reference evidence="4" key="1">
    <citation type="journal article" date="2012" name="Mol. Plant Microbe Interact.">
        <title>A highly conserved effector in Fusarium oxysporum is required for full virulence on Arabidopsis.</title>
        <authorList>
            <person name="Thatcher L.F."/>
            <person name="Gardiner D.M."/>
            <person name="Kazan K."/>
            <person name="Manners J."/>
        </authorList>
    </citation>
    <scope>NUCLEOTIDE SEQUENCE [LARGE SCALE GENOMIC DNA]</scope>
    <source>
        <strain evidence="4">Fo5176</strain>
    </source>
</reference>
<keyword evidence="2" id="KW-0812">Transmembrane</keyword>
<evidence type="ECO:0000313" key="3">
    <source>
        <dbReference type="EnsemblFungi" id="FOXG_07889P0"/>
    </source>
</evidence>
<organism evidence="3 4">
    <name type="scientific">Fusarium oxysporum (strain Fo5176)</name>
    <name type="common">Fusarium vascular wilt</name>
    <dbReference type="NCBI Taxonomy" id="660025"/>
    <lineage>
        <taxon>Eukaryota</taxon>
        <taxon>Fungi</taxon>
        <taxon>Dikarya</taxon>
        <taxon>Ascomycota</taxon>
        <taxon>Pezizomycotina</taxon>
        <taxon>Sordariomycetes</taxon>
        <taxon>Hypocreomycetidae</taxon>
        <taxon>Hypocreales</taxon>
        <taxon>Nectriaceae</taxon>
        <taxon>Fusarium</taxon>
        <taxon>Fusarium oxysporum species complex</taxon>
    </lineage>
</organism>
<proteinExistence type="predicted"/>
<reference evidence="3" key="2">
    <citation type="submission" date="2025-08" db="UniProtKB">
        <authorList>
            <consortium name="EnsemblFungi"/>
        </authorList>
    </citation>
    <scope>IDENTIFICATION</scope>
    <source>
        <strain evidence="3">4287 / CBS 123668 / FGSC 9935 / NRRL 34936</strain>
    </source>
</reference>
<evidence type="ECO:0000256" key="1">
    <source>
        <dbReference type="SAM" id="MobiDB-lite"/>
    </source>
</evidence>
<dbReference type="EnsemblFungi" id="FOXG_07889T0">
    <property type="protein sequence ID" value="FOXG_07889P0"/>
    <property type="gene ID" value="FOXG_07889"/>
</dbReference>
<keyword evidence="2" id="KW-1133">Transmembrane helix</keyword>
<protein>
    <submittedName>
        <fullName evidence="3">Uncharacterized protein</fullName>
    </submittedName>
</protein>
<dbReference type="STRING" id="426428.A0A0D2XV81"/>
<feature type="region of interest" description="Disordered" evidence="1">
    <location>
        <begin position="1"/>
        <end position="21"/>
    </location>
</feature>
<keyword evidence="2" id="KW-0472">Membrane</keyword>
<feature type="region of interest" description="Disordered" evidence="1">
    <location>
        <begin position="77"/>
        <end position="96"/>
    </location>
</feature>
<feature type="transmembrane region" description="Helical" evidence="2">
    <location>
        <begin position="50"/>
        <end position="67"/>
    </location>
</feature>
<dbReference type="AlphaFoldDB" id="A0A0D2XV81"/>
<sequence>MRTPTSPPSSKFPVFDPHEKPDRYKFKPKRQGIIGRMKESWMTQSQRTRWIKTAAIVFAIVTLFYFISPKGVEVYHEGTPSGGSSSSRSRVRITFC</sequence>